<dbReference type="OrthoDB" id="1606438at2759"/>
<evidence type="ECO:0000256" key="3">
    <source>
        <dbReference type="ARBA" id="ARBA00022691"/>
    </source>
</evidence>
<feature type="domain" description="O-methyltransferase C-terminal" evidence="4">
    <location>
        <begin position="226"/>
        <end position="375"/>
    </location>
</feature>
<dbReference type="Pfam" id="PF00891">
    <property type="entry name" value="Methyltransf_2"/>
    <property type="match status" value="1"/>
</dbReference>
<proteinExistence type="predicted"/>
<accession>A0A0F7RYY3</accession>
<dbReference type="SUPFAM" id="SSF53335">
    <property type="entry name" value="S-adenosyl-L-methionine-dependent methyltransferases"/>
    <property type="match status" value="1"/>
</dbReference>
<evidence type="ECO:0000313" key="7">
    <source>
        <dbReference type="Proteomes" id="UP000242770"/>
    </source>
</evidence>
<dbReference type="InterPro" id="IPR036388">
    <property type="entry name" value="WH-like_DNA-bd_sf"/>
</dbReference>
<dbReference type="InterPro" id="IPR016461">
    <property type="entry name" value="COMT-like"/>
</dbReference>
<reference evidence="6" key="2">
    <citation type="submission" date="2014-06" db="EMBL/GenBank/DDBJ databases">
        <authorList>
            <person name="Ju J."/>
            <person name="Zhang J."/>
        </authorList>
    </citation>
    <scope>NUCLEOTIDE SEQUENCE</scope>
    <source>
        <strain evidence="6">SscI8</strain>
    </source>
</reference>
<dbReference type="PANTHER" id="PTHR43712">
    <property type="entry name" value="PUTATIVE (AFU_ORTHOLOGUE AFUA_4G14580)-RELATED"/>
    <property type="match status" value="1"/>
</dbReference>
<evidence type="ECO:0000256" key="2">
    <source>
        <dbReference type="ARBA" id="ARBA00022679"/>
    </source>
</evidence>
<dbReference type="Gene3D" id="3.40.50.150">
    <property type="entry name" value="Vaccinia Virus protein VP39"/>
    <property type="match status" value="1"/>
</dbReference>
<name>A0A0F7RYY3_9BASI</name>
<sequence length="462" mass="51342">MTQLSEFQALKALIHTNLDRYEELLKESNTPEPFLNEPRVHPVMDQANHVPDKDLWVTTQNLASALDMMASMIQLPSTTLMSEGMATYKAFSLQMATSLNLANVIQELGGSAGKPVSVDDIGARTSLPPSRVLKVLRPLANSYIFQETSEGHFVNNRTSLHLLDECDVKQYVQYSSWIHPRIVPSIPDAWMKSEYKDDWGPDNAAFLHGFDMQHKARDAFDLFQKRIPELVPRFGMGMQACNRGAVEGVLLDYPWSQLPEGTTCIDIGGGIGALTAALIRQFPNLNGVVQDRPEVVAQARTSFEKNIPDAVASGRVRFEAADFFDEIKASGPKKVYVMRMIIHDWPDKEALRILENVKAKMESDSKLIIIDTLLQPAVVSGSCSADDDNLVEQVGEIPYPLYRSGGITGTWIQRVDQEVSIALNATERTPSEFKALIEKAGLKLENILQPRSRHGIITAVLP</sequence>
<organism evidence="5 7">
    <name type="scientific">Sporisorium scitamineum</name>
    <dbReference type="NCBI Taxonomy" id="49012"/>
    <lineage>
        <taxon>Eukaryota</taxon>
        <taxon>Fungi</taxon>
        <taxon>Dikarya</taxon>
        <taxon>Basidiomycota</taxon>
        <taxon>Ustilaginomycotina</taxon>
        <taxon>Ustilaginomycetes</taxon>
        <taxon>Ustilaginales</taxon>
        <taxon>Ustilaginaceae</taxon>
        <taxon>Sporisorium</taxon>
    </lineage>
</organism>
<reference evidence="5" key="1">
    <citation type="submission" date="2014-06" db="EMBL/GenBank/DDBJ databases">
        <authorList>
            <person name="Berkman J.Paul."/>
        </authorList>
    </citation>
    <scope>NUCLEOTIDE SEQUENCE [LARGE SCALE GENOMIC DNA]</scope>
</reference>
<dbReference type="PANTHER" id="PTHR43712:SF2">
    <property type="entry name" value="O-METHYLTRANSFERASE CICE"/>
    <property type="match status" value="1"/>
</dbReference>
<protein>
    <submittedName>
        <fullName evidence="6">Related to O-methyltransferase</fullName>
    </submittedName>
</protein>
<dbReference type="EMBL" id="CCFA01005109">
    <property type="protein sequence ID" value="CDS02201.1"/>
    <property type="molecule type" value="Genomic_DNA"/>
</dbReference>
<dbReference type="PROSITE" id="PS51683">
    <property type="entry name" value="SAM_OMT_II"/>
    <property type="match status" value="1"/>
</dbReference>
<dbReference type="InterPro" id="IPR001077">
    <property type="entry name" value="COMT_C"/>
</dbReference>
<keyword evidence="3" id="KW-0949">S-adenosyl-L-methionine</keyword>
<evidence type="ECO:0000313" key="6">
    <source>
        <dbReference type="EMBL" id="CDU23648.1"/>
    </source>
</evidence>
<reference evidence="7" key="3">
    <citation type="submission" date="2014-06" db="EMBL/GenBank/DDBJ databases">
        <authorList>
            <person name="Berkman P.J."/>
        </authorList>
    </citation>
    <scope>NUCLEOTIDE SEQUENCE [LARGE SCALE GENOMIC DNA]</scope>
</reference>
<keyword evidence="7" id="KW-1185">Reference proteome</keyword>
<keyword evidence="2 6" id="KW-0808">Transferase</keyword>
<gene>
    <name evidence="5" type="primary">SSCI84160.1</name>
    <name evidence="6" type="ORF">SPSC_02277</name>
</gene>
<evidence type="ECO:0000259" key="4">
    <source>
        <dbReference type="Pfam" id="PF00891"/>
    </source>
</evidence>
<keyword evidence="1 6" id="KW-0489">Methyltransferase</keyword>
<dbReference type="SUPFAM" id="SSF46785">
    <property type="entry name" value="Winged helix' DNA-binding domain"/>
    <property type="match status" value="1"/>
</dbReference>
<dbReference type="STRING" id="49012.A0A0F7RYY3"/>
<dbReference type="EMBL" id="LK056664">
    <property type="protein sequence ID" value="CDU23648.1"/>
    <property type="molecule type" value="Genomic_DNA"/>
</dbReference>
<dbReference type="GO" id="GO:0008171">
    <property type="term" value="F:O-methyltransferase activity"/>
    <property type="evidence" value="ECO:0007669"/>
    <property type="project" value="InterPro"/>
</dbReference>
<dbReference type="Gene3D" id="1.10.10.10">
    <property type="entry name" value="Winged helix-like DNA-binding domain superfamily/Winged helix DNA-binding domain"/>
    <property type="match status" value="1"/>
</dbReference>
<dbReference type="AlphaFoldDB" id="A0A0F7RYY3"/>
<dbReference type="InterPro" id="IPR029063">
    <property type="entry name" value="SAM-dependent_MTases_sf"/>
</dbReference>
<dbReference type="InterPro" id="IPR036390">
    <property type="entry name" value="WH_DNA-bd_sf"/>
</dbReference>
<dbReference type="Proteomes" id="UP000242770">
    <property type="component" value="Unassembled WGS sequence"/>
</dbReference>
<evidence type="ECO:0000313" key="5">
    <source>
        <dbReference type="EMBL" id="CDS02201.1"/>
    </source>
</evidence>
<dbReference type="GO" id="GO:0032259">
    <property type="term" value="P:methylation"/>
    <property type="evidence" value="ECO:0007669"/>
    <property type="project" value="UniProtKB-KW"/>
</dbReference>
<evidence type="ECO:0000256" key="1">
    <source>
        <dbReference type="ARBA" id="ARBA00022603"/>
    </source>
</evidence>